<keyword evidence="3" id="KW-1185">Reference proteome</keyword>
<feature type="compositionally biased region" description="Low complexity" evidence="1">
    <location>
        <begin position="73"/>
        <end position="85"/>
    </location>
</feature>
<dbReference type="EnsemblPlants" id="AET4Gv20788100.3">
    <property type="protein sequence ID" value="AET4Gv20788100.3"/>
    <property type="gene ID" value="AET4Gv20788100"/>
</dbReference>
<name>A0A453J4M2_AEGTS</name>
<reference evidence="2" key="5">
    <citation type="journal article" date="2021" name="G3 (Bethesda)">
        <title>Aegilops tauschii genome assembly Aet v5.0 features greater sequence contiguity and improved annotation.</title>
        <authorList>
            <person name="Wang L."/>
            <person name="Zhu T."/>
            <person name="Rodriguez J.C."/>
            <person name="Deal K.R."/>
            <person name="Dubcovsky J."/>
            <person name="McGuire P.E."/>
            <person name="Lux T."/>
            <person name="Spannagl M."/>
            <person name="Mayer K.F.X."/>
            <person name="Baldrich P."/>
            <person name="Meyers B.C."/>
            <person name="Huo N."/>
            <person name="Gu Y.Q."/>
            <person name="Zhou H."/>
            <person name="Devos K.M."/>
            <person name="Bennetzen J.L."/>
            <person name="Unver T."/>
            <person name="Budak H."/>
            <person name="Gulick P.J."/>
            <person name="Galiba G."/>
            <person name="Kalapos B."/>
            <person name="Nelson D.R."/>
            <person name="Li P."/>
            <person name="You F.M."/>
            <person name="Luo M.C."/>
            <person name="Dvorak J."/>
        </authorList>
    </citation>
    <scope>NUCLEOTIDE SEQUENCE [LARGE SCALE GENOMIC DNA]</scope>
    <source>
        <strain evidence="2">cv. AL8/78</strain>
    </source>
</reference>
<reference evidence="2" key="3">
    <citation type="journal article" date="2017" name="Nature">
        <title>Genome sequence of the progenitor of the wheat D genome Aegilops tauschii.</title>
        <authorList>
            <person name="Luo M.C."/>
            <person name="Gu Y.Q."/>
            <person name="Puiu D."/>
            <person name="Wang H."/>
            <person name="Twardziok S.O."/>
            <person name="Deal K.R."/>
            <person name="Huo N."/>
            <person name="Zhu T."/>
            <person name="Wang L."/>
            <person name="Wang Y."/>
            <person name="McGuire P.E."/>
            <person name="Liu S."/>
            <person name="Long H."/>
            <person name="Ramasamy R.K."/>
            <person name="Rodriguez J.C."/>
            <person name="Van S.L."/>
            <person name="Yuan L."/>
            <person name="Wang Z."/>
            <person name="Xia Z."/>
            <person name="Xiao L."/>
            <person name="Anderson O.D."/>
            <person name="Ouyang S."/>
            <person name="Liang Y."/>
            <person name="Zimin A.V."/>
            <person name="Pertea G."/>
            <person name="Qi P."/>
            <person name="Bennetzen J.L."/>
            <person name="Dai X."/>
            <person name="Dawson M.W."/>
            <person name="Muller H.G."/>
            <person name="Kugler K."/>
            <person name="Rivarola-Duarte L."/>
            <person name="Spannagl M."/>
            <person name="Mayer K.F.X."/>
            <person name="Lu F.H."/>
            <person name="Bevan M.W."/>
            <person name="Leroy P."/>
            <person name="Li P."/>
            <person name="You F.M."/>
            <person name="Sun Q."/>
            <person name="Liu Z."/>
            <person name="Lyons E."/>
            <person name="Wicker T."/>
            <person name="Salzberg S.L."/>
            <person name="Devos K.M."/>
            <person name="Dvorak J."/>
        </authorList>
    </citation>
    <scope>NUCLEOTIDE SEQUENCE [LARGE SCALE GENOMIC DNA]</scope>
    <source>
        <strain evidence="2">cv. AL8/78</strain>
    </source>
</reference>
<organism evidence="2 3">
    <name type="scientific">Aegilops tauschii subsp. strangulata</name>
    <name type="common">Goatgrass</name>
    <dbReference type="NCBI Taxonomy" id="200361"/>
    <lineage>
        <taxon>Eukaryota</taxon>
        <taxon>Viridiplantae</taxon>
        <taxon>Streptophyta</taxon>
        <taxon>Embryophyta</taxon>
        <taxon>Tracheophyta</taxon>
        <taxon>Spermatophyta</taxon>
        <taxon>Magnoliopsida</taxon>
        <taxon>Liliopsida</taxon>
        <taxon>Poales</taxon>
        <taxon>Poaceae</taxon>
        <taxon>BOP clade</taxon>
        <taxon>Pooideae</taxon>
        <taxon>Triticodae</taxon>
        <taxon>Triticeae</taxon>
        <taxon>Triticinae</taxon>
        <taxon>Aegilops</taxon>
    </lineage>
</organism>
<reference evidence="3" key="2">
    <citation type="journal article" date="2017" name="Nat. Plants">
        <title>The Aegilops tauschii genome reveals multiple impacts of transposons.</title>
        <authorList>
            <person name="Zhao G."/>
            <person name="Zou C."/>
            <person name="Li K."/>
            <person name="Wang K."/>
            <person name="Li T."/>
            <person name="Gao L."/>
            <person name="Zhang X."/>
            <person name="Wang H."/>
            <person name="Yang Z."/>
            <person name="Liu X."/>
            <person name="Jiang W."/>
            <person name="Mao L."/>
            <person name="Kong X."/>
            <person name="Jiao Y."/>
            <person name="Jia J."/>
        </authorList>
    </citation>
    <scope>NUCLEOTIDE SEQUENCE [LARGE SCALE GENOMIC DNA]</scope>
    <source>
        <strain evidence="3">cv. AL8/78</strain>
    </source>
</reference>
<feature type="region of interest" description="Disordered" evidence="1">
    <location>
        <begin position="29"/>
        <end position="85"/>
    </location>
</feature>
<feature type="compositionally biased region" description="Low complexity" evidence="1">
    <location>
        <begin position="29"/>
        <end position="39"/>
    </location>
</feature>
<accession>A0A453J4M2</accession>
<dbReference type="Gramene" id="AET4Gv20788100.3">
    <property type="protein sequence ID" value="AET4Gv20788100.3"/>
    <property type="gene ID" value="AET4Gv20788100"/>
</dbReference>
<dbReference type="AlphaFoldDB" id="A0A453J4M2"/>
<evidence type="ECO:0000256" key="1">
    <source>
        <dbReference type="SAM" id="MobiDB-lite"/>
    </source>
</evidence>
<dbReference type="Proteomes" id="UP000015105">
    <property type="component" value="Chromosome 4D"/>
</dbReference>
<evidence type="ECO:0000313" key="2">
    <source>
        <dbReference type="EnsemblPlants" id="AET4Gv20788100.3"/>
    </source>
</evidence>
<reference evidence="3" key="1">
    <citation type="journal article" date="2014" name="Science">
        <title>Ancient hybridizations among the ancestral genomes of bread wheat.</title>
        <authorList>
            <consortium name="International Wheat Genome Sequencing Consortium,"/>
            <person name="Marcussen T."/>
            <person name="Sandve S.R."/>
            <person name="Heier L."/>
            <person name="Spannagl M."/>
            <person name="Pfeifer M."/>
            <person name="Jakobsen K.S."/>
            <person name="Wulff B.B."/>
            <person name="Steuernagel B."/>
            <person name="Mayer K.F."/>
            <person name="Olsen O.A."/>
        </authorList>
    </citation>
    <scope>NUCLEOTIDE SEQUENCE [LARGE SCALE GENOMIC DNA]</scope>
    <source>
        <strain evidence="3">cv. AL8/78</strain>
    </source>
</reference>
<protein>
    <submittedName>
        <fullName evidence="2">Uncharacterized protein</fullName>
    </submittedName>
</protein>
<evidence type="ECO:0000313" key="3">
    <source>
        <dbReference type="Proteomes" id="UP000015105"/>
    </source>
</evidence>
<proteinExistence type="predicted"/>
<reference evidence="2" key="4">
    <citation type="submission" date="2019-03" db="UniProtKB">
        <authorList>
            <consortium name="EnsemblPlants"/>
        </authorList>
    </citation>
    <scope>IDENTIFICATION</scope>
</reference>
<sequence length="85" mass="8943">SRHFSRPNKDASIKAHSINPQSKWALHSISGASSSSGRGLFPVVAGESSLPHHSRPPLAWPQSFPTATRGRGPSPALSPAISIPQ</sequence>